<feature type="transmembrane region" description="Helical" evidence="3">
    <location>
        <begin position="115"/>
        <end position="141"/>
    </location>
</feature>
<feature type="transmembrane region" description="Helical" evidence="3">
    <location>
        <begin position="88"/>
        <end position="109"/>
    </location>
</feature>
<feature type="transmembrane region" description="Helical" evidence="3">
    <location>
        <begin position="6"/>
        <end position="27"/>
    </location>
</feature>
<keyword evidence="3" id="KW-1133">Transmembrane helix</keyword>
<sequence length="306" mass="34606">MVVYADILFCINLIVNYFLMLATARLCKREQHRWRALFSAAAGAVYAMILFVRGIPPWILLLSKLLMSAGMLLIAFPYRTLRLFVREYLVFFTVNFLFSGLMLALWLFFAPKGMVFYNGIVYFDISALALVGYTMAAYLLTELFSRIYQKRSVGETMYYVTIELGQKQTMLTGFLDTGNTLTDAYTGYPVAICDFEAIRGILPVGMLDLFSQPVDLERLENLVTARTANHFKLIPYHTVGFSGILPAFRPDKMVLQGGSLLYPVENVYIAVSQQRLCKGDYDILLSPDMLPLDYAPQSRGQKAKVG</sequence>
<dbReference type="InterPro" id="IPR005081">
    <property type="entry name" value="SpoIIGA"/>
</dbReference>
<feature type="transmembrane region" description="Helical" evidence="3">
    <location>
        <begin position="58"/>
        <end position="76"/>
    </location>
</feature>
<dbReference type="GO" id="GO:0030435">
    <property type="term" value="P:sporulation resulting in formation of a cellular spore"/>
    <property type="evidence" value="ECO:0007669"/>
    <property type="project" value="UniProtKB-KW"/>
</dbReference>
<dbReference type="GO" id="GO:0004190">
    <property type="term" value="F:aspartic-type endopeptidase activity"/>
    <property type="evidence" value="ECO:0007669"/>
    <property type="project" value="UniProtKB-KW"/>
</dbReference>
<dbReference type="GO" id="GO:0006508">
    <property type="term" value="P:proteolysis"/>
    <property type="evidence" value="ECO:0007669"/>
    <property type="project" value="UniProtKB-KW"/>
</dbReference>
<keyword evidence="1" id="KW-1003">Cell membrane</keyword>
<dbReference type="AlphaFoldDB" id="A0A926DYJ4"/>
<dbReference type="EC" id="3.4.23.-" evidence="1"/>
<comment type="caution">
    <text evidence="4">The sequence shown here is derived from an EMBL/GenBank/DDBJ whole genome shotgun (WGS) entry which is preliminary data.</text>
</comment>
<keyword evidence="1" id="KW-0378">Hydrolase</keyword>
<evidence type="ECO:0000313" key="5">
    <source>
        <dbReference type="Proteomes" id="UP000653127"/>
    </source>
</evidence>
<keyword evidence="1" id="KW-0749">Sporulation</keyword>
<dbReference type="PIRSF" id="PIRSF018571">
    <property type="entry name" value="SpoIIGA"/>
    <property type="match status" value="1"/>
</dbReference>
<name>A0A926DYJ4_9FIRM</name>
<gene>
    <name evidence="4" type="ORF">H8711_01255</name>
</gene>
<comment type="subcellular location">
    <subcellularLocation>
        <location evidence="1">Cell membrane</location>
    </subcellularLocation>
</comment>
<keyword evidence="3" id="KW-0812">Transmembrane</keyword>
<evidence type="ECO:0000256" key="3">
    <source>
        <dbReference type="SAM" id="Phobius"/>
    </source>
</evidence>
<accession>A0A926DYJ4</accession>
<dbReference type="GO" id="GO:0005886">
    <property type="term" value="C:plasma membrane"/>
    <property type="evidence" value="ECO:0007669"/>
    <property type="project" value="UniProtKB-SubCell"/>
</dbReference>
<dbReference type="EMBL" id="JACRST010000001">
    <property type="protein sequence ID" value="MBC8545565.1"/>
    <property type="molecule type" value="Genomic_DNA"/>
</dbReference>
<dbReference type="Pfam" id="PF03419">
    <property type="entry name" value="Peptidase_U4"/>
    <property type="match status" value="1"/>
</dbReference>
<comment type="similarity">
    <text evidence="1">Belongs to the peptidase U4 family.</text>
</comment>
<organism evidence="4 5">
    <name type="scientific">Ligaoa zhengdingensis</name>
    <dbReference type="NCBI Taxonomy" id="2763658"/>
    <lineage>
        <taxon>Bacteria</taxon>
        <taxon>Bacillati</taxon>
        <taxon>Bacillota</taxon>
        <taxon>Clostridia</taxon>
        <taxon>Eubacteriales</taxon>
        <taxon>Oscillospiraceae</taxon>
        <taxon>Ligaoa</taxon>
    </lineage>
</organism>
<keyword evidence="1" id="KW-0064">Aspartyl protease</keyword>
<evidence type="ECO:0000256" key="2">
    <source>
        <dbReference type="PIRSR" id="PIRSR018571-1"/>
    </source>
</evidence>
<proteinExistence type="inferred from homology"/>
<dbReference type="RefSeq" id="WP_249281717.1">
    <property type="nucleotide sequence ID" value="NZ_JACRST010000001.1"/>
</dbReference>
<dbReference type="Proteomes" id="UP000653127">
    <property type="component" value="Unassembled WGS sequence"/>
</dbReference>
<keyword evidence="1 3" id="KW-0472">Membrane</keyword>
<evidence type="ECO:0000256" key="1">
    <source>
        <dbReference type="PIRNR" id="PIRNR018571"/>
    </source>
</evidence>
<feature type="transmembrane region" description="Helical" evidence="3">
    <location>
        <begin position="34"/>
        <end position="52"/>
    </location>
</feature>
<protein>
    <recommendedName>
        <fullName evidence="1">Sporulation sigma-E factor-processing peptidase</fullName>
        <ecNumber evidence="1">3.4.23.-</ecNumber>
    </recommendedName>
    <alternativeName>
        <fullName evidence="1">Membrane-associated aspartic protease</fullName>
    </alternativeName>
    <alternativeName>
        <fullName evidence="1">Stage II sporulation protein GA</fullName>
    </alternativeName>
</protein>
<keyword evidence="1" id="KW-0645">Protease</keyword>
<reference evidence="4" key="1">
    <citation type="submission" date="2020-08" db="EMBL/GenBank/DDBJ databases">
        <title>Genome public.</title>
        <authorList>
            <person name="Liu C."/>
            <person name="Sun Q."/>
        </authorList>
    </citation>
    <scope>NUCLEOTIDE SEQUENCE</scope>
    <source>
        <strain evidence="4">NSJ-31</strain>
    </source>
</reference>
<feature type="active site" evidence="2">
    <location>
        <position position="176"/>
    </location>
</feature>
<evidence type="ECO:0000313" key="4">
    <source>
        <dbReference type="EMBL" id="MBC8545565.1"/>
    </source>
</evidence>
<comment type="function">
    <text evidence="1">Probable aspartic protease that is responsible for the proteolytic cleavage of the RNA polymerase sigma E factor (SigE/spoIIGB) to yield the active peptide in the mother cell during sporulation. Responds to a signal from the forespore that is triggered by the extracellular signal protein SpoIIR.</text>
</comment>
<dbReference type="GO" id="GO:0030436">
    <property type="term" value="P:asexual sporulation"/>
    <property type="evidence" value="ECO:0007669"/>
    <property type="project" value="InterPro"/>
</dbReference>
<keyword evidence="5" id="KW-1185">Reference proteome</keyword>